<protein>
    <submittedName>
        <fullName evidence="2">Uncharacterized protein</fullName>
    </submittedName>
</protein>
<feature type="compositionally biased region" description="Low complexity" evidence="1">
    <location>
        <begin position="16"/>
        <end position="36"/>
    </location>
</feature>
<feature type="compositionally biased region" description="Polar residues" evidence="1">
    <location>
        <begin position="55"/>
        <end position="74"/>
    </location>
</feature>
<dbReference type="AlphaFoldDB" id="A0A9P6T1L2"/>
<evidence type="ECO:0000313" key="3">
    <source>
        <dbReference type="Proteomes" id="UP000703661"/>
    </source>
</evidence>
<dbReference type="OrthoDB" id="5573882at2759"/>
<gene>
    <name evidence="2" type="ORF">BGZ80_007069</name>
</gene>
<reference evidence="2" key="1">
    <citation type="journal article" date="2020" name="Fungal Divers.">
        <title>Resolving the Mortierellaceae phylogeny through synthesis of multi-gene phylogenetics and phylogenomics.</title>
        <authorList>
            <person name="Vandepol N."/>
            <person name="Liber J."/>
            <person name="Desiro A."/>
            <person name="Na H."/>
            <person name="Kennedy M."/>
            <person name="Barry K."/>
            <person name="Grigoriev I.V."/>
            <person name="Miller A.N."/>
            <person name="O'Donnell K."/>
            <person name="Stajich J.E."/>
            <person name="Bonito G."/>
        </authorList>
    </citation>
    <scope>NUCLEOTIDE SEQUENCE</scope>
    <source>
        <strain evidence="2">NRRL 2769</strain>
    </source>
</reference>
<organism evidence="2 3">
    <name type="scientific">Entomortierella chlamydospora</name>
    <dbReference type="NCBI Taxonomy" id="101097"/>
    <lineage>
        <taxon>Eukaryota</taxon>
        <taxon>Fungi</taxon>
        <taxon>Fungi incertae sedis</taxon>
        <taxon>Mucoromycota</taxon>
        <taxon>Mortierellomycotina</taxon>
        <taxon>Mortierellomycetes</taxon>
        <taxon>Mortierellales</taxon>
        <taxon>Mortierellaceae</taxon>
        <taxon>Entomortierella</taxon>
    </lineage>
</organism>
<keyword evidence="3" id="KW-1185">Reference proteome</keyword>
<evidence type="ECO:0000313" key="2">
    <source>
        <dbReference type="EMBL" id="KAG0018514.1"/>
    </source>
</evidence>
<name>A0A9P6T1L2_9FUNG</name>
<accession>A0A9P6T1L2</accession>
<comment type="caution">
    <text evidence="2">The sequence shown here is derived from an EMBL/GenBank/DDBJ whole genome shotgun (WGS) entry which is preliminary data.</text>
</comment>
<evidence type="ECO:0000256" key="1">
    <source>
        <dbReference type="SAM" id="MobiDB-lite"/>
    </source>
</evidence>
<dbReference type="EMBL" id="JAAAID010000356">
    <property type="protein sequence ID" value="KAG0018514.1"/>
    <property type="molecule type" value="Genomic_DNA"/>
</dbReference>
<feature type="region of interest" description="Disordered" evidence="1">
    <location>
        <begin position="15"/>
        <end position="74"/>
    </location>
</feature>
<sequence>MLSVIQPSSSLCLQPSKTTTLSSNSSSSLSAANLAKRIPQPYGRIPPRKKRTSAARHSTTPSLSSNPATVPTSNENESLLHSFQSLLLPDSISSYRPSIWANIKAQLPPWVAAYTTKDPDNNGVKNRHTTACSRDFAPPTALMVSNSSPIVTLDATPLVASSSTDDALLSLPDIDSPLSSQINGLVSGCYSSSFAAMDKLKVVMRTNIIPQKTLEGENKRPSVPLVKRAIPRPSLQVLKSSCRSGNNLPTDPKKKVEEDLPLPRHLASREIRSNPDYLRMMASEMRMIRSRKLISPLKPRGYLPRRKDLFRNVKSSLCVSMEIPCEEDCMDNLMVGSWSSVSSTDSYLSAVSSDYMTADEESFE</sequence>
<dbReference type="Proteomes" id="UP000703661">
    <property type="component" value="Unassembled WGS sequence"/>
</dbReference>
<proteinExistence type="predicted"/>